<feature type="domain" description="HipA-like kinase" evidence="1">
    <location>
        <begin position="13"/>
        <end position="165"/>
    </location>
</feature>
<dbReference type="Pfam" id="PF20613">
    <property type="entry name" value="HipA_2"/>
    <property type="match status" value="1"/>
</dbReference>
<name>A0AA96DKN2_9BACT</name>
<evidence type="ECO:0000313" key="2">
    <source>
        <dbReference type="EMBL" id="WNL29277.1"/>
    </source>
</evidence>
<reference evidence="2" key="1">
    <citation type="submission" date="2023-09" db="EMBL/GenBank/DDBJ databases">
        <title>Arcobacter tbilisiensis sp. nov. isolated from chicken meat in Tbilisi, Georgia.</title>
        <authorList>
            <person name="Matthias R."/>
            <person name="Zautner A.E."/>
        </authorList>
    </citation>
    <scope>NUCLEOTIDE SEQUENCE</scope>
    <source>
        <strain evidence="2">LEO 52</strain>
    </source>
</reference>
<dbReference type="AlphaFoldDB" id="A0AA96DKN2"/>
<organism evidence="2">
    <name type="scientific">Arcobacter sp. AZ-2023</name>
    <dbReference type="NCBI Taxonomy" id="3074453"/>
    <lineage>
        <taxon>Bacteria</taxon>
        <taxon>Pseudomonadati</taxon>
        <taxon>Campylobacterota</taxon>
        <taxon>Epsilonproteobacteria</taxon>
        <taxon>Campylobacterales</taxon>
        <taxon>Arcobacteraceae</taxon>
        <taxon>Arcobacter</taxon>
    </lineage>
</organism>
<accession>A0AA96DKN2</accession>
<proteinExistence type="predicted"/>
<dbReference type="EMBL" id="CP134854">
    <property type="protein sequence ID" value="WNL29277.1"/>
    <property type="molecule type" value="Genomic_DNA"/>
</dbReference>
<protein>
    <recommendedName>
        <fullName evidence="1">HipA-like kinase domain-containing protein</fullName>
    </recommendedName>
</protein>
<dbReference type="InterPro" id="IPR046748">
    <property type="entry name" value="HipA_2"/>
</dbReference>
<evidence type="ECO:0000259" key="1">
    <source>
        <dbReference type="Pfam" id="PF20613"/>
    </source>
</evidence>
<sequence length="273" mass="32199">MYRFIQAVEYVDKPKEIGTSKWTLVKGEDGVVYQVKFNQTSLSSNINEFIGNCLGFLIGVPVPDGNFLMIPDNILEECSNNLGFTIDMETVKNNLFFGIKWMYGQVNFSNTDLLLEELKNSSNYKEYPSIFPYDQYLRNADRHVDNHLIIQDNNNQRFYYSIDSDRIFEGYPHESIECIINNFGCFENPAYKKLYSSIEDTLFTIMIKYADKIDKLTDEQIDKIDEYLEYCYEYQLFIREKIISFLKNRREIVSKCVDNQDCYDNLNNRMLIS</sequence>
<gene>
    <name evidence="2" type="ORF">RMQ68_07825</name>
</gene>